<evidence type="ECO:0000259" key="8">
    <source>
        <dbReference type="PROSITE" id="PS50110"/>
    </source>
</evidence>
<name>A0ABT1RXN1_9FIRM</name>
<dbReference type="SMART" id="SM00448">
    <property type="entry name" value="REC"/>
    <property type="match status" value="1"/>
</dbReference>
<sequence length="516" mass="57848">MRVFLADDEDLELFGIEKMLSDMPLELEICGTARNGEEGLRRILELCPDVVISDVKMPKLDGVAMTRRLREQGFSGEIVFISGYQDFSCAREAVSLGAREYLLKPVNRMELERLLSLLAGEELPVKSPAEREFLPGADMQREVVRRLLSGDWQEEDGLLKKAAGAGLYLESGEYAVMAADCGRIPEQGLEIAEHLRSRYGCSSGVLTEEGILTLIFCFSSILKEEAVMAHLIDCGEELLRELQLACEGEYCVGFSELSSSPLQMGALLLQASSALQECFHMGYGKVFFFEEAVAEKEENDLSIYADEVISVLAAGDREKVREFSDRVFNAFGKRQSRESILGTAIEIIASAVMAVRKRVAPAASGISTHAEYTRLLQLKTKEEIKAHLEGVLNTLMDLAFAQKSNSSKSAAEQIKEIVDREYQKDLSVEEIAERIHFSPSYTRRVFKNKMGVTILDYLQSVRMEKARGYLLSPEYKVYEIGNLVGYENPSYFNLVFRKYYGVAPGAFREQYWGSKK</sequence>
<evidence type="ECO:0000256" key="5">
    <source>
        <dbReference type="ARBA" id="ARBA00024867"/>
    </source>
</evidence>
<proteinExistence type="predicted"/>
<feature type="domain" description="Response regulatory" evidence="8">
    <location>
        <begin position="2"/>
        <end position="119"/>
    </location>
</feature>
<dbReference type="PANTHER" id="PTHR43280:SF10">
    <property type="entry name" value="REGULATORY PROTEIN POCR"/>
    <property type="match status" value="1"/>
</dbReference>
<dbReference type="Pfam" id="PF12833">
    <property type="entry name" value="HTH_18"/>
    <property type="match status" value="1"/>
</dbReference>
<evidence type="ECO:0000259" key="7">
    <source>
        <dbReference type="PROSITE" id="PS01124"/>
    </source>
</evidence>
<evidence type="ECO:0000256" key="1">
    <source>
        <dbReference type="ARBA" id="ARBA00018672"/>
    </source>
</evidence>
<dbReference type="CDD" id="cd17536">
    <property type="entry name" value="REC_YesN-like"/>
    <property type="match status" value="1"/>
</dbReference>
<evidence type="ECO:0000313" key="10">
    <source>
        <dbReference type="Proteomes" id="UP001524473"/>
    </source>
</evidence>
<organism evidence="9 10">
    <name type="scientific">Neglectibacter timonensis</name>
    <dbReference type="NCBI Taxonomy" id="1776382"/>
    <lineage>
        <taxon>Bacteria</taxon>
        <taxon>Bacillati</taxon>
        <taxon>Bacillota</taxon>
        <taxon>Clostridia</taxon>
        <taxon>Eubacteriales</taxon>
        <taxon>Oscillospiraceae</taxon>
        <taxon>Neglectibacter</taxon>
    </lineage>
</organism>
<feature type="modified residue" description="4-aspartylphosphate" evidence="6">
    <location>
        <position position="54"/>
    </location>
</feature>
<dbReference type="Gene3D" id="1.10.10.60">
    <property type="entry name" value="Homeodomain-like"/>
    <property type="match status" value="2"/>
</dbReference>
<keyword evidence="10" id="KW-1185">Reference proteome</keyword>
<protein>
    <recommendedName>
        <fullName evidence="1">Stage 0 sporulation protein A homolog</fullName>
    </recommendedName>
</protein>
<evidence type="ECO:0000313" key="9">
    <source>
        <dbReference type="EMBL" id="MCQ4839436.1"/>
    </source>
</evidence>
<dbReference type="PROSITE" id="PS01124">
    <property type="entry name" value="HTH_ARAC_FAMILY_2"/>
    <property type="match status" value="1"/>
</dbReference>
<comment type="function">
    <text evidence="5">May play the central regulatory role in sporulation. It may be an element of the effector pathway responsible for the activation of sporulation genes in response to nutritional stress. Spo0A may act in concert with spo0H (a sigma factor) to control the expression of some genes that are critical to the sporulation process.</text>
</comment>
<evidence type="ECO:0000256" key="6">
    <source>
        <dbReference type="PROSITE-ProRule" id="PRU00169"/>
    </source>
</evidence>
<evidence type="ECO:0000256" key="2">
    <source>
        <dbReference type="ARBA" id="ARBA00023015"/>
    </source>
</evidence>
<dbReference type="SMART" id="SM00342">
    <property type="entry name" value="HTH_ARAC"/>
    <property type="match status" value="1"/>
</dbReference>
<dbReference type="InterPro" id="IPR011006">
    <property type="entry name" value="CheY-like_superfamily"/>
</dbReference>
<dbReference type="Pfam" id="PF00072">
    <property type="entry name" value="Response_reg"/>
    <property type="match status" value="1"/>
</dbReference>
<dbReference type="PROSITE" id="PS50110">
    <property type="entry name" value="RESPONSE_REGULATORY"/>
    <property type="match status" value="1"/>
</dbReference>
<dbReference type="RefSeq" id="WP_066864796.1">
    <property type="nucleotide sequence ID" value="NZ_CABKVV010000014.1"/>
</dbReference>
<dbReference type="PRINTS" id="PR00032">
    <property type="entry name" value="HTHARAC"/>
</dbReference>
<feature type="domain" description="HTH araC/xylS-type" evidence="7">
    <location>
        <begin position="412"/>
        <end position="510"/>
    </location>
</feature>
<accession>A0ABT1RXN1</accession>
<dbReference type="Proteomes" id="UP001524473">
    <property type="component" value="Unassembled WGS sequence"/>
</dbReference>
<dbReference type="InterPro" id="IPR001789">
    <property type="entry name" value="Sig_transdc_resp-reg_receiver"/>
</dbReference>
<dbReference type="EMBL" id="JANFZH010000010">
    <property type="protein sequence ID" value="MCQ4839436.1"/>
    <property type="molecule type" value="Genomic_DNA"/>
</dbReference>
<dbReference type="InterPro" id="IPR020449">
    <property type="entry name" value="Tscrpt_reg_AraC-type_HTH"/>
</dbReference>
<dbReference type="Gene3D" id="3.40.50.2300">
    <property type="match status" value="1"/>
</dbReference>
<dbReference type="SUPFAM" id="SSF52172">
    <property type="entry name" value="CheY-like"/>
    <property type="match status" value="1"/>
</dbReference>
<keyword evidence="3" id="KW-0238">DNA-binding</keyword>
<evidence type="ECO:0000256" key="3">
    <source>
        <dbReference type="ARBA" id="ARBA00023125"/>
    </source>
</evidence>
<keyword evidence="6" id="KW-0597">Phosphoprotein</keyword>
<evidence type="ECO:0000256" key="4">
    <source>
        <dbReference type="ARBA" id="ARBA00023163"/>
    </source>
</evidence>
<dbReference type="InterPro" id="IPR009057">
    <property type="entry name" value="Homeodomain-like_sf"/>
</dbReference>
<keyword evidence="4" id="KW-0804">Transcription</keyword>
<reference evidence="9 10" key="1">
    <citation type="submission" date="2022-06" db="EMBL/GenBank/DDBJ databases">
        <title>Isolation of gut microbiota from human fecal samples.</title>
        <authorList>
            <person name="Pamer E.G."/>
            <person name="Barat B."/>
            <person name="Waligurski E."/>
            <person name="Medina S."/>
            <person name="Paddock L."/>
            <person name="Mostad J."/>
        </authorList>
    </citation>
    <scope>NUCLEOTIDE SEQUENCE [LARGE SCALE GENOMIC DNA]</scope>
    <source>
        <strain evidence="9 10">DFI.9.73</strain>
    </source>
</reference>
<dbReference type="SUPFAM" id="SSF46689">
    <property type="entry name" value="Homeodomain-like"/>
    <property type="match status" value="2"/>
</dbReference>
<dbReference type="GeneID" id="90532706"/>
<comment type="caution">
    <text evidence="9">The sequence shown here is derived from an EMBL/GenBank/DDBJ whole genome shotgun (WGS) entry which is preliminary data.</text>
</comment>
<dbReference type="PROSITE" id="PS00041">
    <property type="entry name" value="HTH_ARAC_FAMILY_1"/>
    <property type="match status" value="1"/>
</dbReference>
<dbReference type="InterPro" id="IPR018060">
    <property type="entry name" value="HTH_AraC"/>
</dbReference>
<gene>
    <name evidence="9" type="ORF">NE695_05835</name>
</gene>
<keyword evidence="2" id="KW-0805">Transcription regulation</keyword>
<dbReference type="PANTHER" id="PTHR43280">
    <property type="entry name" value="ARAC-FAMILY TRANSCRIPTIONAL REGULATOR"/>
    <property type="match status" value="1"/>
</dbReference>
<dbReference type="InterPro" id="IPR018062">
    <property type="entry name" value="HTH_AraC-typ_CS"/>
</dbReference>